<organism evidence="3 4">
    <name type="scientific">Planococcus plakortidis</name>
    <dbReference type="NCBI Taxonomy" id="1038856"/>
    <lineage>
        <taxon>Bacteria</taxon>
        <taxon>Bacillati</taxon>
        <taxon>Bacillota</taxon>
        <taxon>Bacilli</taxon>
        <taxon>Bacillales</taxon>
        <taxon>Caryophanaceae</taxon>
        <taxon>Planococcus</taxon>
    </lineage>
</organism>
<dbReference type="PANTHER" id="PTHR11487:SF0">
    <property type="entry name" value="S-ACYL FATTY ACID SYNTHASE THIOESTERASE, MEDIUM CHAIN"/>
    <property type="match status" value="1"/>
</dbReference>
<evidence type="ECO:0000259" key="2">
    <source>
        <dbReference type="Pfam" id="PF00975"/>
    </source>
</evidence>
<keyword evidence="4" id="KW-1185">Reference proteome</keyword>
<evidence type="ECO:0000313" key="4">
    <source>
        <dbReference type="Proteomes" id="UP000092650"/>
    </source>
</evidence>
<dbReference type="InterPro" id="IPR012223">
    <property type="entry name" value="TEII"/>
</dbReference>
<reference evidence="3" key="1">
    <citation type="submission" date="2016-10" db="EMBL/GenBank/DDBJ databases">
        <authorList>
            <person name="See-Too W.S."/>
        </authorList>
    </citation>
    <scope>NUCLEOTIDE SEQUENCE [LARGE SCALE GENOMIC DNA]</scope>
    <source>
        <strain evidence="3">DSM 23997</strain>
    </source>
</reference>
<dbReference type="Gene3D" id="3.40.50.1820">
    <property type="entry name" value="alpha/beta hydrolase"/>
    <property type="match status" value="1"/>
</dbReference>
<dbReference type="STRING" id="1038856.BBI15_07410"/>
<comment type="similarity">
    <text evidence="1">Belongs to the thioesterase family.</text>
</comment>
<name>A0A1C7E8N5_9BACL</name>
<dbReference type="OrthoDB" id="2213423at2"/>
<dbReference type="GO" id="GO:0008610">
    <property type="term" value="P:lipid biosynthetic process"/>
    <property type="evidence" value="ECO:0007669"/>
    <property type="project" value="TreeGrafter"/>
</dbReference>
<dbReference type="EMBL" id="CP016539">
    <property type="protein sequence ID" value="ANU20051.1"/>
    <property type="molecule type" value="Genomic_DNA"/>
</dbReference>
<dbReference type="SUPFAM" id="SSF53474">
    <property type="entry name" value="alpha/beta-Hydrolases"/>
    <property type="match status" value="1"/>
</dbReference>
<dbReference type="RefSeq" id="WP_068869780.1">
    <property type="nucleotide sequence ID" value="NZ_CP016539.2"/>
</dbReference>
<dbReference type="InterPro" id="IPR029058">
    <property type="entry name" value="AB_hydrolase_fold"/>
</dbReference>
<protein>
    <recommendedName>
        <fullName evidence="2">Thioesterase domain-containing protein</fullName>
    </recommendedName>
</protein>
<dbReference type="KEGG" id="ppla:BBI15_07410"/>
<dbReference type="Pfam" id="PF00975">
    <property type="entry name" value="Thioesterase"/>
    <property type="match status" value="1"/>
</dbReference>
<feature type="domain" description="Thioesterase" evidence="2">
    <location>
        <begin position="15"/>
        <end position="224"/>
    </location>
</feature>
<dbReference type="Proteomes" id="UP000092650">
    <property type="component" value="Chromosome"/>
</dbReference>
<evidence type="ECO:0000256" key="1">
    <source>
        <dbReference type="ARBA" id="ARBA00007169"/>
    </source>
</evidence>
<evidence type="ECO:0000313" key="3">
    <source>
        <dbReference type="EMBL" id="ANU20051.1"/>
    </source>
</evidence>
<dbReference type="AlphaFoldDB" id="A0A1C7E8N5"/>
<sequence length="250" mass="28620">MFLKKRSEPILETVQLLAVPYAAGSLNSYQQMKKLSGYELLSYEMPGRARRYAESGYKMQDVVEEIVKTIDFAKPYLLFGHSMGAFIAYETCAYIERLQLKLPEKLIVSGQIPPGSVQAQLYEKEMTYQATLSYLKSMGGTPDEVLQNEELIHYYAKILKDDFSLLKHYFQDGCSASIETDIAVWCGKDDAMISASEVRKWHQVTAGRCTITDFEGGHFFINQVFGDLHDLERQLHVCRNAYRGERDDLY</sequence>
<proteinExistence type="inferred from homology"/>
<dbReference type="PANTHER" id="PTHR11487">
    <property type="entry name" value="THIOESTERASE"/>
    <property type="match status" value="1"/>
</dbReference>
<dbReference type="InterPro" id="IPR001031">
    <property type="entry name" value="Thioesterase"/>
</dbReference>
<gene>
    <name evidence="3" type="ORF">BBI15_07410</name>
</gene>
<accession>A0A1C7E8N5</accession>